<dbReference type="AlphaFoldDB" id="A0A077QH41"/>
<comment type="caution">
    <text evidence="1">The sequence shown here is derived from an EMBL/GenBank/DDBJ whole genome shotgun (WGS) entry which is preliminary data.</text>
</comment>
<accession>A0A077QH41</accession>
<evidence type="ECO:0000313" key="1">
    <source>
        <dbReference type="EMBL" id="CDH32508.1"/>
    </source>
</evidence>
<sequence length="46" mass="5567">MMMQQKPESRFVVKIMVNLIQSNRVTKDYYDLFRMMAENELPPQSK</sequence>
<gene>
    <name evidence="1" type="ORF">XBI1_1950015</name>
</gene>
<organism evidence="1">
    <name type="scientific">Xenorhabdus bovienii str. Intermedium</name>
    <dbReference type="NCBI Taxonomy" id="1379677"/>
    <lineage>
        <taxon>Bacteria</taxon>
        <taxon>Pseudomonadati</taxon>
        <taxon>Pseudomonadota</taxon>
        <taxon>Gammaproteobacteria</taxon>
        <taxon>Enterobacterales</taxon>
        <taxon>Morganellaceae</taxon>
        <taxon>Xenorhabdus</taxon>
    </lineage>
</organism>
<dbReference type="EMBL" id="CBTB010000107">
    <property type="protein sequence ID" value="CDH32508.1"/>
    <property type="molecule type" value="Genomic_DNA"/>
</dbReference>
<name>A0A077QH41_XENBV</name>
<dbReference type="HOGENOM" id="CLU_3190722_0_0_6"/>
<protein>
    <submittedName>
        <fullName evidence="1">Uncharacterized protein</fullName>
    </submittedName>
</protein>
<proteinExistence type="predicted"/>
<dbReference type="Proteomes" id="UP000028480">
    <property type="component" value="Unassembled WGS sequence"/>
</dbReference>
<reference evidence="1" key="1">
    <citation type="submission" date="2013-07" db="EMBL/GenBank/DDBJ databases">
        <title>Sub-species coevolution in mutualistic symbiosis.</title>
        <authorList>
            <person name="Murfin K."/>
            <person name="Klassen J."/>
            <person name="Lee M."/>
            <person name="Forst S."/>
            <person name="Stock P."/>
            <person name="Goodrich-Blair H."/>
        </authorList>
    </citation>
    <scope>NUCLEOTIDE SEQUENCE [LARGE SCALE GENOMIC DNA]</scope>
    <source>
        <strain evidence="1">Intermedium</strain>
    </source>
</reference>